<organism evidence="1">
    <name type="scientific">marine sediment metagenome</name>
    <dbReference type="NCBI Taxonomy" id="412755"/>
    <lineage>
        <taxon>unclassified sequences</taxon>
        <taxon>metagenomes</taxon>
        <taxon>ecological metagenomes</taxon>
    </lineage>
</organism>
<proteinExistence type="predicted"/>
<accession>X0URV5</accession>
<evidence type="ECO:0000313" key="1">
    <source>
        <dbReference type="EMBL" id="GAG01952.1"/>
    </source>
</evidence>
<dbReference type="AlphaFoldDB" id="X0URV5"/>
<sequence length="60" mass="6678">MVAEPKVYCPKEGIEVSIWVCLGSFVQQLMTCSELLEAWVSIVENCAKVKCKAQEVNESV</sequence>
<reference evidence="1" key="1">
    <citation type="journal article" date="2014" name="Front. Microbiol.">
        <title>High frequency of phylogenetically diverse reductive dehalogenase-homologous genes in deep subseafloor sedimentary metagenomes.</title>
        <authorList>
            <person name="Kawai M."/>
            <person name="Futagami T."/>
            <person name="Toyoda A."/>
            <person name="Takaki Y."/>
            <person name="Nishi S."/>
            <person name="Hori S."/>
            <person name="Arai W."/>
            <person name="Tsubouchi T."/>
            <person name="Morono Y."/>
            <person name="Uchiyama I."/>
            <person name="Ito T."/>
            <person name="Fujiyama A."/>
            <person name="Inagaki F."/>
            <person name="Takami H."/>
        </authorList>
    </citation>
    <scope>NUCLEOTIDE SEQUENCE</scope>
    <source>
        <strain evidence="1">Expedition CK06-06</strain>
    </source>
</reference>
<dbReference type="EMBL" id="BARS01027876">
    <property type="protein sequence ID" value="GAG01952.1"/>
    <property type="molecule type" value="Genomic_DNA"/>
</dbReference>
<comment type="caution">
    <text evidence="1">The sequence shown here is derived from an EMBL/GenBank/DDBJ whole genome shotgun (WGS) entry which is preliminary data.</text>
</comment>
<protein>
    <submittedName>
        <fullName evidence="1">Uncharacterized protein</fullName>
    </submittedName>
</protein>
<gene>
    <name evidence="1" type="ORF">S01H1_43746</name>
</gene>
<name>X0URV5_9ZZZZ</name>